<sequence>MERVLHEVANWIKNKNEKIIIGISGHGAAGKTTFTQNLLTYLGHDGVSYLNTDPYIIGSHLRKYAVIDYEYQHEQHRDKMTACHPAAHNVFALERDVQMIREGLDFYTMGTHYSKSELFSSQSSITIVEGMTVAFTNPDLYDLKIYFYTDGDTELRRRSVRDVSERGTDINYLRKSHEERRIQYELFMHPYTRNFDIVIKNSNEEYVLEKRDLKLGL</sequence>
<evidence type="ECO:0000259" key="1">
    <source>
        <dbReference type="Pfam" id="PF00485"/>
    </source>
</evidence>
<dbReference type="Pfam" id="PF00485">
    <property type="entry name" value="PRK"/>
    <property type="match status" value="1"/>
</dbReference>
<accession>A0ABW6KBA6</accession>
<keyword evidence="2" id="KW-0808">Transferase</keyword>
<evidence type="ECO:0000313" key="3">
    <source>
        <dbReference type="Proteomes" id="UP001601059"/>
    </source>
</evidence>
<dbReference type="PANTHER" id="PTHR10285">
    <property type="entry name" value="URIDINE KINASE"/>
    <property type="match status" value="1"/>
</dbReference>
<keyword evidence="2" id="KW-0418">Kinase</keyword>
<dbReference type="EMBL" id="JBIACK010000005">
    <property type="protein sequence ID" value="MFE8701504.1"/>
    <property type="molecule type" value="Genomic_DNA"/>
</dbReference>
<proteinExistence type="predicted"/>
<protein>
    <submittedName>
        <fullName evidence="2">Uridine kinase</fullName>
    </submittedName>
</protein>
<dbReference type="SUPFAM" id="SSF52540">
    <property type="entry name" value="P-loop containing nucleoside triphosphate hydrolases"/>
    <property type="match status" value="1"/>
</dbReference>
<feature type="domain" description="Phosphoribulokinase/uridine kinase" evidence="1">
    <location>
        <begin position="20"/>
        <end position="203"/>
    </location>
</feature>
<keyword evidence="3" id="KW-1185">Reference proteome</keyword>
<dbReference type="Gene3D" id="3.40.50.300">
    <property type="entry name" value="P-loop containing nucleotide triphosphate hydrolases"/>
    <property type="match status" value="1"/>
</dbReference>
<dbReference type="InterPro" id="IPR027417">
    <property type="entry name" value="P-loop_NTPase"/>
</dbReference>
<gene>
    <name evidence="2" type="ORF">ACFYKX_12945</name>
</gene>
<name>A0ABW6KBA6_9BACI</name>
<dbReference type="RefSeq" id="WP_389361463.1">
    <property type="nucleotide sequence ID" value="NZ_JBIACK010000005.1"/>
</dbReference>
<dbReference type="Proteomes" id="UP001601059">
    <property type="component" value="Unassembled WGS sequence"/>
</dbReference>
<organism evidence="2 3">
    <name type="scientific">Cytobacillus spartinae</name>
    <dbReference type="NCBI Taxonomy" id="3299023"/>
    <lineage>
        <taxon>Bacteria</taxon>
        <taxon>Bacillati</taxon>
        <taxon>Bacillota</taxon>
        <taxon>Bacilli</taxon>
        <taxon>Bacillales</taxon>
        <taxon>Bacillaceae</taxon>
        <taxon>Cytobacillus</taxon>
    </lineage>
</organism>
<dbReference type="PRINTS" id="PR00988">
    <property type="entry name" value="URIDINKINASE"/>
</dbReference>
<dbReference type="GO" id="GO:0016301">
    <property type="term" value="F:kinase activity"/>
    <property type="evidence" value="ECO:0007669"/>
    <property type="project" value="UniProtKB-KW"/>
</dbReference>
<evidence type="ECO:0000313" key="2">
    <source>
        <dbReference type="EMBL" id="MFE8701504.1"/>
    </source>
</evidence>
<reference evidence="2 3" key="1">
    <citation type="submission" date="2024-08" db="EMBL/GenBank/DDBJ databases">
        <title>Two novel Cytobacillus novel species.</title>
        <authorList>
            <person name="Liu G."/>
        </authorList>
    </citation>
    <scope>NUCLEOTIDE SEQUENCE [LARGE SCALE GENOMIC DNA]</scope>
    <source>
        <strain evidence="2 3">FJAT-54145</strain>
    </source>
</reference>
<comment type="caution">
    <text evidence="2">The sequence shown here is derived from an EMBL/GenBank/DDBJ whole genome shotgun (WGS) entry which is preliminary data.</text>
</comment>
<dbReference type="InterPro" id="IPR006083">
    <property type="entry name" value="PRK/URK"/>
</dbReference>